<dbReference type="InterPro" id="IPR004675">
    <property type="entry name" value="AhpD_core"/>
</dbReference>
<dbReference type="RefSeq" id="WP_183386228.1">
    <property type="nucleotide sequence ID" value="NZ_JACHXM010000002.1"/>
</dbReference>
<dbReference type="SUPFAM" id="SSF69118">
    <property type="entry name" value="AhpD-like"/>
    <property type="match status" value="1"/>
</dbReference>
<accession>A0A7W5BW88</accession>
<name>A0A7W5BW88_9GAMM</name>
<comment type="caution">
    <text evidence="2">The sequence shown here is derived from an EMBL/GenBank/DDBJ whole genome shotgun (WGS) entry which is preliminary data.</text>
</comment>
<dbReference type="EMBL" id="JACHXM010000002">
    <property type="protein sequence ID" value="MBB3139808.1"/>
    <property type="molecule type" value="Genomic_DNA"/>
</dbReference>
<evidence type="ECO:0000313" key="2">
    <source>
        <dbReference type="EMBL" id="MBB3139808.1"/>
    </source>
</evidence>
<dbReference type="PANTHER" id="PTHR34846:SF10">
    <property type="entry name" value="CYTOPLASMIC PROTEIN"/>
    <property type="match status" value="1"/>
</dbReference>
<dbReference type="PANTHER" id="PTHR34846">
    <property type="entry name" value="4-CARBOXYMUCONOLACTONE DECARBOXYLASE FAMILY PROTEIN (AFU_ORTHOLOGUE AFUA_6G11590)"/>
    <property type="match status" value="1"/>
</dbReference>
<gene>
    <name evidence="2" type="ORF">FHR96_000655</name>
</gene>
<dbReference type="GO" id="GO:0051920">
    <property type="term" value="F:peroxiredoxin activity"/>
    <property type="evidence" value="ECO:0007669"/>
    <property type="project" value="InterPro"/>
</dbReference>
<keyword evidence="2" id="KW-0575">Peroxidase</keyword>
<proteinExistence type="predicted"/>
<sequence length="155" mass="17195">MQLNYPSEAPGALRAMAGLEHYVKAERSLDASLLHLIKIRVSQLNRCAFCIDMHTQDARLAGEAEQRLYALSAWRDTPFFQESERAVLAWAEATTQLAQADLDDGLLAELRRHFSDKQIVDLTMAIVAINGWNRLSVGFGAEAGSYTPGQFDAAR</sequence>
<dbReference type="AlphaFoldDB" id="A0A7W5BW88"/>
<evidence type="ECO:0000313" key="3">
    <source>
        <dbReference type="Proteomes" id="UP000525987"/>
    </source>
</evidence>
<dbReference type="NCBIfam" id="TIGR00778">
    <property type="entry name" value="ahpD_dom"/>
    <property type="match status" value="1"/>
</dbReference>
<dbReference type="Pfam" id="PF02627">
    <property type="entry name" value="CMD"/>
    <property type="match status" value="1"/>
</dbReference>
<dbReference type="InterPro" id="IPR029032">
    <property type="entry name" value="AhpD-like"/>
</dbReference>
<evidence type="ECO:0000259" key="1">
    <source>
        <dbReference type="Pfam" id="PF02627"/>
    </source>
</evidence>
<keyword evidence="2" id="KW-0560">Oxidoreductase</keyword>
<feature type="domain" description="Carboxymuconolactone decarboxylase-like" evidence="1">
    <location>
        <begin position="10"/>
        <end position="93"/>
    </location>
</feature>
<reference evidence="2 3" key="1">
    <citation type="submission" date="2020-08" db="EMBL/GenBank/DDBJ databases">
        <title>Genomic Encyclopedia of Type Strains, Phase III (KMG-III): the genomes of soil and plant-associated and newly described type strains.</title>
        <authorList>
            <person name="Whitman W."/>
        </authorList>
    </citation>
    <scope>NUCLEOTIDE SEQUENCE [LARGE SCALE GENOMIC DNA]</scope>
    <source>
        <strain evidence="2 3">CECT 5995</strain>
    </source>
</reference>
<dbReference type="InterPro" id="IPR003779">
    <property type="entry name" value="CMD-like"/>
</dbReference>
<dbReference type="Proteomes" id="UP000525987">
    <property type="component" value="Unassembled WGS sequence"/>
</dbReference>
<organism evidence="2 3">
    <name type="scientific">Halomonas organivorans</name>
    <dbReference type="NCBI Taxonomy" id="257772"/>
    <lineage>
        <taxon>Bacteria</taxon>
        <taxon>Pseudomonadati</taxon>
        <taxon>Pseudomonadota</taxon>
        <taxon>Gammaproteobacteria</taxon>
        <taxon>Oceanospirillales</taxon>
        <taxon>Halomonadaceae</taxon>
        <taxon>Halomonas</taxon>
    </lineage>
</organism>
<dbReference type="Gene3D" id="1.20.1290.10">
    <property type="entry name" value="AhpD-like"/>
    <property type="match status" value="1"/>
</dbReference>
<keyword evidence="3" id="KW-1185">Reference proteome</keyword>
<protein>
    <submittedName>
        <fullName evidence="2">AhpD family alkylhydroperoxidase</fullName>
    </submittedName>
</protein>